<feature type="domain" description="Non-reducing end beta-L-arabinofuranosidase-like GH127 C-terminal" evidence="3">
    <location>
        <begin position="517"/>
        <end position="615"/>
    </location>
</feature>
<evidence type="ECO:0000259" key="3">
    <source>
        <dbReference type="Pfam" id="PF20737"/>
    </source>
</evidence>
<name>A0A9W9GYP9_9EURO</name>
<dbReference type="InterPro" id="IPR049174">
    <property type="entry name" value="Beta-AFase-like"/>
</dbReference>
<dbReference type="Proteomes" id="UP001147746">
    <property type="component" value="Unassembled WGS sequence"/>
</dbReference>
<dbReference type="InterPro" id="IPR012878">
    <property type="entry name" value="Beta-AFase-like_GH127_cat"/>
</dbReference>
<dbReference type="PANTHER" id="PTHR43465:SF2">
    <property type="entry name" value="DUF1680 DOMAIN PROTEIN (AFU_ORTHOLOGUE AFUA_1G08910)"/>
    <property type="match status" value="1"/>
</dbReference>
<dbReference type="InterPro" id="IPR049049">
    <property type="entry name" value="Beta-AFase-like_GH127_C"/>
</dbReference>
<dbReference type="SUPFAM" id="SSF48208">
    <property type="entry name" value="Six-hairpin glycosidases"/>
    <property type="match status" value="1"/>
</dbReference>
<sequence length="622" mass="71112">MLKKTGRYDAFKLKWHPCYSDPPTVYPIPNHQFWDSDVAKWIEGACYLLVDRYDAEIDLAVQELVQMIREAQDPDGYLNIHYSVVEPGKRFTNLRDMHELYNAGHLIEGALAHRLYYKNNEMMTPILKYADLLAATLGDQEGQIPGYPGHPEIELALLRLYKVTNDPKHLKLALFFVEERGNASGGEEKRHYYDVEAEARGESEHDLPMYYPAAKSYWYQQAHLPIVDQMTVEGHSVRAMYLLTAVADLVRIEQPDSDFGTKYLPTLHQLWSNMIEKKSYVTGGIGAMKKWEGFGMDYFLPHGTDEGGCYAETCAAIGVMMLAERLLQVELNGHYADIMELCLYNAVLTSMSLDGKAFTYVNQLASSDQDLSQRHEWFECACCPPNVTRTLGFLGGYIWSHTVEDSGAVVNVHLYTSATLALQIGESKVEITQKTNWPWEGDVQFDIRTDQSLLDIQLRLRVPGWVKSWEITPRPDQFDVQDGYLYLGAEWLQNNPSFRFSCPMQPRLVRPHPLAMQPVVYIMRGPIVYCIEDIDHPWEKNHFKMTMFNPESHLREEIRSQPDQHVAIVADKGAAGDLDTSSWNGQITAESKNETSGEARKLHFIPYYLRANRGGRDELTTE</sequence>
<feature type="domain" description="Non-reducing end beta-L-arabinofuranosidase-like GH127 middle" evidence="2">
    <location>
        <begin position="410"/>
        <end position="493"/>
    </location>
</feature>
<keyword evidence="4" id="KW-0378">Hydrolase</keyword>
<dbReference type="PANTHER" id="PTHR43465">
    <property type="entry name" value="DUF1680 DOMAIN PROTEIN (AFU_ORTHOLOGUE AFUA_1G08910)"/>
    <property type="match status" value="1"/>
</dbReference>
<dbReference type="Pfam" id="PF20737">
    <property type="entry name" value="Glyco_hydro127C"/>
    <property type="match status" value="1"/>
</dbReference>
<reference evidence="4" key="1">
    <citation type="submission" date="2022-12" db="EMBL/GenBank/DDBJ databases">
        <authorList>
            <person name="Petersen C."/>
        </authorList>
    </citation>
    <scope>NUCLEOTIDE SEQUENCE</scope>
    <source>
        <strain evidence="4">IBT 21472</strain>
    </source>
</reference>
<proteinExistence type="predicted"/>
<keyword evidence="4" id="KW-0326">Glycosidase</keyword>
<dbReference type="Pfam" id="PF20736">
    <property type="entry name" value="Glyco_hydro127M"/>
    <property type="match status" value="1"/>
</dbReference>
<evidence type="ECO:0000259" key="2">
    <source>
        <dbReference type="Pfam" id="PF20736"/>
    </source>
</evidence>
<organism evidence="4 5">
    <name type="scientific">Penicillium atrosanguineum</name>
    <dbReference type="NCBI Taxonomy" id="1132637"/>
    <lineage>
        <taxon>Eukaryota</taxon>
        <taxon>Fungi</taxon>
        <taxon>Dikarya</taxon>
        <taxon>Ascomycota</taxon>
        <taxon>Pezizomycotina</taxon>
        <taxon>Eurotiomycetes</taxon>
        <taxon>Eurotiomycetidae</taxon>
        <taxon>Eurotiales</taxon>
        <taxon>Aspergillaceae</taxon>
        <taxon>Penicillium</taxon>
    </lineage>
</organism>
<dbReference type="Pfam" id="PF07944">
    <property type="entry name" value="Beta-AFase-like_GH127_cat"/>
    <property type="match status" value="1"/>
</dbReference>
<dbReference type="EMBL" id="JAPZBO010000008">
    <property type="protein sequence ID" value="KAJ5307208.1"/>
    <property type="molecule type" value="Genomic_DNA"/>
</dbReference>
<evidence type="ECO:0000259" key="1">
    <source>
        <dbReference type="Pfam" id="PF07944"/>
    </source>
</evidence>
<dbReference type="GO" id="GO:0005975">
    <property type="term" value="P:carbohydrate metabolic process"/>
    <property type="evidence" value="ECO:0007669"/>
    <property type="project" value="InterPro"/>
</dbReference>
<dbReference type="AlphaFoldDB" id="A0A9W9GYP9"/>
<gene>
    <name evidence="4" type="ORF">N7476_007864</name>
</gene>
<feature type="domain" description="Non-reducing end beta-L-arabinofuranosidase-like GH127 catalytic" evidence="1">
    <location>
        <begin position="28"/>
        <end position="391"/>
    </location>
</feature>
<reference evidence="4" key="2">
    <citation type="journal article" date="2023" name="IMA Fungus">
        <title>Comparative genomic study of the Penicillium genus elucidates a diverse pangenome and 15 lateral gene transfer events.</title>
        <authorList>
            <person name="Petersen C."/>
            <person name="Sorensen T."/>
            <person name="Nielsen M.R."/>
            <person name="Sondergaard T.E."/>
            <person name="Sorensen J.L."/>
            <person name="Fitzpatrick D.A."/>
            <person name="Frisvad J.C."/>
            <person name="Nielsen K.L."/>
        </authorList>
    </citation>
    <scope>NUCLEOTIDE SEQUENCE</scope>
    <source>
        <strain evidence="4">IBT 21472</strain>
    </source>
</reference>
<protein>
    <submittedName>
        <fullName evidence="4">Six-hairpin glycosidase</fullName>
    </submittedName>
</protein>
<accession>A0A9W9GYP9</accession>
<dbReference type="InterPro" id="IPR049046">
    <property type="entry name" value="Beta-AFase-like_GH127_middle"/>
</dbReference>
<dbReference type="InterPro" id="IPR008928">
    <property type="entry name" value="6-hairpin_glycosidase_sf"/>
</dbReference>
<evidence type="ECO:0000313" key="4">
    <source>
        <dbReference type="EMBL" id="KAJ5307208.1"/>
    </source>
</evidence>
<keyword evidence="5" id="KW-1185">Reference proteome</keyword>
<evidence type="ECO:0000313" key="5">
    <source>
        <dbReference type="Proteomes" id="UP001147746"/>
    </source>
</evidence>
<comment type="caution">
    <text evidence="4">The sequence shown here is derived from an EMBL/GenBank/DDBJ whole genome shotgun (WGS) entry which is preliminary data.</text>
</comment>
<dbReference type="GO" id="GO:0016798">
    <property type="term" value="F:hydrolase activity, acting on glycosyl bonds"/>
    <property type="evidence" value="ECO:0007669"/>
    <property type="project" value="UniProtKB-KW"/>
</dbReference>